<gene>
    <name evidence="1" type="ORF">M9H77_36852</name>
</gene>
<dbReference type="Proteomes" id="UP001060085">
    <property type="component" value="Linkage Group LG08"/>
</dbReference>
<organism evidence="1 2">
    <name type="scientific">Catharanthus roseus</name>
    <name type="common">Madagascar periwinkle</name>
    <name type="synonym">Vinca rosea</name>
    <dbReference type="NCBI Taxonomy" id="4058"/>
    <lineage>
        <taxon>Eukaryota</taxon>
        <taxon>Viridiplantae</taxon>
        <taxon>Streptophyta</taxon>
        <taxon>Embryophyta</taxon>
        <taxon>Tracheophyta</taxon>
        <taxon>Spermatophyta</taxon>
        <taxon>Magnoliopsida</taxon>
        <taxon>eudicotyledons</taxon>
        <taxon>Gunneridae</taxon>
        <taxon>Pentapetalae</taxon>
        <taxon>asterids</taxon>
        <taxon>lamiids</taxon>
        <taxon>Gentianales</taxon>
        <taxon>Apocynaceae</taxon>
        <taxon>Rauvolfioideae</taxon>
        <taxon>Vinceae</taxon>
        <taxon>Catharanthinae</taxon>
        <taxon>Catharanthus</taxon>
    </lineage>
</organism>
<protein>
    <submittedName>
        <fullName evidence="1">Uncharacterized protein</fullName>
    </submittedName>
</protein>
<evidence type="ECO:0000313" key="1">
    <source>
        <dbReference type="EMBL" id="KAI5650847.1"/>
    </source>
</evidence>
<proteinExistence type="predicted"/>
<dbReference type="EMBL" id="CM044708">
    <property type="protein sequence ID" value="KAI5650847.1"/>
    <property type="molecule type" value="Genomic_DNA"/>
</dbReference>
<keyword evidence="2" id="KW-1185">Reference proteome</keyword>
<name>A0ACB9ZV64_CATRO</name>
<evidence type="ECO:0000313" key="2">
    <source>
        <dbReference type="Proteomes" id="UP001060085"/>
    </source>
</evidence>
<accession>A0ACB9ZV64</accession>
<comment type="caution">
    <text evidence="1">The sequence shown here is derived from an EMBL/GenBank/DDBJ whole genome shotgun (WGS) entry which is preliminary data.</text>
</comment>
<sequence>MASRARTILLVLVVCSALAPSNAVIPAGGGAASLGAIFNVLSFGAKTGHSYSTLAFVKAWRAACDFNGKARVFVPAGDFTLAETIFQGPCKNPNPIFHVVGNLKAVTDVSEYAGQGWITFDTVDGLIITGGGTIDGQGQVLWQYNDCKTNPSCVHLPASVKFNNVRNAKIKSINFLNSMGFHMHITNSYLVRVHSTKITAPVDSPNTDGIHISKSQTVKIARSIIRTGDDCVSIGQGATNITINQVTCGPGHGISVGSLGKYDNEMDVRGLIVKNCTLLATTNGVRIKTYAGSDPSAAAGLLFKDIRMEGVKNPIIIDQNYGRKGSSPSQVKIIDVVYDNIYGTSVSPVAISLTCSSSVPCKNVRFSNINLKHVAGNLDLKSECVNANVQSFGLQVPALCK</sequence>
<reference evidence="2" key="1">
    <citation type="journal article" date="2023" name="Nat. Plants">
        <title>Single-cell RNA sequencing provides a high-resolution roadmap for understanding the multicellular compartmentation of specialized metabolism.</title>
        <authorList>
            <person name="Sun S."/>
            <person name="Shen X."/>
            <person name="Li Y."/>
            <person name="Li Y."/>
            <person name="Wang S."/>
            <person name="Li R."/>
            <person name="Zhang H."/>
            <person name="Shen G."/>
            <person name="Guo B."/>
            <person name="Wei J."/>
            <person name="Xu J."/>
            <person name="St-Pierre B."/>
            <person name="Chen S."/>
            <person name="Sun C."/>
        </authorList>
    </citation>
    <scope>NUCLEOTIDE SEQUENCE [LARGE SCALE GENOMIC DNA]</scope>
</reference>